<keyword evidence="1" id="KW-0732">Signal</keyword>
<dbReference type="AlphaFoldDB" id="A0A0W0SQB6"/>
<evidence type="ECO:0000313" key="3">
    <source>
        <dbReference type="Proteomes" id="UP000054742"/>
    </source>
</evidence>
<reference evidence="2 3" key="1">
    <citation type="submission" date="2015-11" db="EMBL/GenBank/DDBJ databases">
        <title>Genomic analysis of 38 Legionella species identifies large and diverse effector repertoires.</title>
        <authorList>
            <person name="Burstein D."/>
            <person name="Amaro F."/>
            <person name="Zusman T."/>
            <person name="Lifshitz Z."/>
            <person name="Cohen O."/>
            <person name="Gilbert J.A."/>
            <person name="Pupko T."/>
            <person name="Shuman H.A."/>
            <person name="Segal G."/>
        </authorList>
    </citation>
    <scope>NUCLEOTIDE SEQUENCE [LARGE SCALE GENOMIC DNA]</scope>
    <source>
        <strain evidence="2 3">ATCC 43878</strain>
    </source>
</reference>
<keyword evidence="3" id="KW-1185">Reference proteome</keyword>
<proteinExistence type="predicted"/>
<dbReference type="Proteomes" id="UP000054742">
    <property type="component" value="Unassembled WGS sequence"/>
</dbReference>
<dbReference type="OrthoDB" id="5634380at2"/>
<dbReference type="RefSeq" id="WP_058441078.1">
    <property type="nucleotide sequence ID" value="NZ_CAAAHU010000009.1"/>
</dbReference>
<dbReference type="NCBIfam" id="NF038225">
    <property type="entry name" value="IcmX_IVB"/>
    <property type="match status" value="1"/>
</dbReference>
<feature type="chain" id="PRO_5006912231" evidence="1">
    <location>
        <begin position="26"/>
        <end position="482"/>
    </location>
</feature>
<comment type="caution">
    <text evidence="2">The sequence shown here is derived from an EMBL/GenBank/DDBJ whole genome shotgun (WGS) entry which is preliminary data.</text>
</comment>
<dbReference type="EMBL" id="LNXV01000007">
    <property type="protein sequence ID" value="KTC85189.1"/>
    <property type="molecule type" value="Genomic_DNA"/>
</dbReference>
<evidence type="ECO:0000313" key="2">
    <source>
        <dbReference type="EMBL" id="KTC85189.1"/>
    </source>
</evidence>
<accession>A0A0W0SQB6</accession>
<dbReference type="STRING" id="29422.Lbru_0985"/>
<evidence type="ECO:0000256" key="1">
    <source>
        <dbReference type="SAM" id="SignalP"/>
    </source>
</evidence>
<dbReference type="PATRIC" id="fig|29422.6.peg.1037"/>
<organism evidence="2 3">
    <name type="scientific">Legionella brunensis</name>
    <dbReference type="NCBI Taxonomy" id="29422"/>
    <lineage>
        <taxon>Bacteria</taxon>
        <taxon>Pseudomonadati</taxon>
        <taxon>Pseudomonadota</taxon>
        <taxon>Gammaproteobacteria</taxon>
        <taxon>Legionellales</taxon>
        <taxon>Legionellaceae</taxon>
        <taxon>Legionella</taxon>
    </lineage>
</organism>
<feature type="signal peptide" evidence="1">
    <location>
        <begin position="1"/>
        <end position="25"/>
    </location>
</feature>
<sequence length="482" mass="51847">MKLVSRRIALSGALLFASSTSPVFASANDLPWNSFSNSLSDITQYLLNLGQYLGYNLEQSPEKAENVAVSQALLQVTSDALTGIMLPTLKSVFGALPVNTAGVTTNETTTGTSGSSSPPYFVPSNLEAFVRLNDAGNSTFISAGYSNPTNNISVSTLIDQPTGGGAQKYQSDPVSQSIANMLMTPDYSYCLTNDASAWAECSYITKNPQMMNNNQIMQNVIGNIPSTDTFFTPSANLAVIPQLNSNSLIAPLMYSTTSTGTPQPETTVDTATTLPTSKGSPGPLQAQNPAQQAANFIRYATAAVSPIPLPSRSTYDALYEQVQNTDLTVLQRFQAASNIANFLTNIRVYAAQTSVGISNLYYILSKRMPQPIVGEGNQSTTTSQALSEYTMATWRLARPDLNQQGNSDWVNKLNTASAATMQKEIAVLLAEINYQLYLNRQQEERLLLTNSMLLLQNARTTQLEGLLRATADTATSNSSSSD</sequence>
<name>A0A0W0SQB6_9GAMM</name>
<protein>
    <submittedName>
        <fullName evidence="2">Intracellular multiplication protein IcmX</fullName>
    </submittedName>
</protein>
<gene>
    <name evidence="2" type="primary">icmX</name>
    <name evidence="2" type="ORF">Lbru_0985</name>
</gene>